<sequence>MQCKYIKNNKKQCGANAMLKNSYCFYHNPDVKKADKKEAQSRGGKGNKSRVSETLPPITFKKSRNVVGLLEETINLVRAGKMEIRVANCIGYLSGHIIKAIEVSELTQRLQEVEKKIEIKWQE</sequence>
<gene>
    <name evidence="2" type="ORF">COV29_00245</name>
</gene>
<accession>A0A2J0Q8I6</accession>
<dbReference type="EMBL" id="PCXQ01000001">
    <property type="protein sequence ID" value="PJE51576.1"/>
    <property type="molecule type" value="Genomic_DNA"/>
</dbReference>
<dbReference type="Proteomes" id="UP000228496">
    <property type="component" value="Unassembled WGS sequence"/>
</dbReference>
<protein>
    <submittedName>
        <fullName evidence="2">Uncharacterized protein</fullName>
    </submittedName>
</protein>
<name>A0A2J0Q8I6_9BACT</name>
<comment type="caution">
    <text evidence="2">The sequence shown here is derived from an EMBL/GenBank/DDBJ whole genome shotgun (WGS) entry which is preliminary data.</text>
</comment>
<proteinExistence type="predicted"/>
<feature type="region of interest" description="Disordered" evidence="1">
    <location>
        <begin position="35"/>
        <end position="55"/>
    </location>
</feature>
<evidence type="ECO:0000313" key="2">
    <source>
        <dbReference type="EMBL" id="PJE51576.1"/>
    </source>
</evidence>
<organism evidence="2 3">
    <name type="scientific">Candidatus Yanofskybacteria bacterium CG10_big_fil_rev_8_21_14_0_10_36_16</name>
    <dbReference type="NCBI Taxonomy" id="1975096"/>
    <lineage>
        <taxon>Bacteria</taxon>
        <taxon>Candidatus Yanofskyibacteriota</taxon>
    </lineage>
</organism>
<dbReference type="AlphaFoldDB" id="A0A2J0Q8I6"/>
<reference evidence="2 3" key="1">
    <citation type="submission" date="2017-09" db="EMBL/GenBank/DDBJ databases">
        <title>Depth-based differentiation of microbial function through sediment-hosted aquifers and enrichment of novel symbionts in the deep terrestrial subsurface.</title>
        <authorList>
            <person name="Probst A.J."/>
            <person name="Ladd B."/>
            <person name="Jarett J.K."/>
            <person name="Geller-Mcgrath D.E."/>
            <person name="Sieber C.M."/>
            <person name="Emerson J.B."/>
            <person name="Anantharaman K."/>
            <person name="Thomas B.C."/>
            <person name="Malmstrom R."/>
            <person name="Stieglmeier M."/>
            <person name="Klingl A."/>
            <person name="Woyke T."/>
            <person name="Ryan C.M."/>
            <person name="Banfield J.F."/>
        </authorList>
    </citation>
    <scope>NUCLEOTIDE SEQUENCE [LARGE SCALE GENOMIC DNA]</scope>
    <source>
        <strain evidence="2">CG10_big_fil_rev_8_21_14_0_10_36_16</strain>
    </source>
</reference>
<evidence type="ECO:0000256" key="1">
    <source>
        <dbReference type="SAM" id="MobiDB-lite"/>
    </source>
</evidence>
<evidence type="ECO:0000313" key="3">
    <source>
        <dbReference type="Proteomes" id="UP000228496"/>
    </source>
</evidence>